<dbReference type="Proteomes" id="UP000299102">
    <property type="component" value="Unassembled WGS sequence"/>
</dbReference>
<reference evidence="2 3" key="1">
    <citation type="journal article" date="2019" name="Commun. Biol.">
        <title>The bagworm genome reveals a unique fibroin gene that provides high tensile strength.</title>
        <authorList>
            <person name="Kono N."/>
            <person name="Nakamura H."/>
            <person name="Ohtoshi R."/>
            <person name="Tomita M."/>
            <person name="Numata K."/>
            <person name="Arakawa K."/>
        </authorList>
    </citation>
    <scope>NUCLEOTIDE SEQUENCE [LARGE SCALE GENOMIC DNA]</scope>
</reference>
<name>A0A4C1ZJ50_EUMVA</name>
<gene>
    <name evidence="2" type="ORF">EVAR_60911_1</name>
</gene>
<dbReference type="AlphaFoldDB" id="A0A4C1ZJ50"/>
<proteinExistence type="predicted"/>
<protein>
    <submittedName>
        <fullName evidence="2">Uncharacterized protein</fullName>
    </submittedName>
</protein>
<evidence type="ECO:0000256" key="1">
    <source>
        <dbReference type="SAM" id="MobiDB-lite"/>
    </source>
</evidence>
<feature type="region of interest" description="Disordered" evidence="1">
    <location>
        <begin position="147"/>
        <end position="169"/>
    </location>
</feature>
<evidence type="ECO:0000313" key="2">
    <source>
        <dbReference type="EMBL" id="GBP86929.1"/>
    </source>
</evidence>
<sequence>MDTRDNGGGSVRCRPLCGNRISDRGKNGLINKGGADERRLWGYERRMNHRNSYSLDKSQQRKLLSTSRLYFVSVVLHPSSRPTYVLQPNKLKLYLRTSRYFRWLAPLEGQRSRDGKSCRPVFALPLHGRRAMFSSVFKSIRHLRGEGNSRRRMTDNPLDKSSEESIARD</sequence>
<accession>A0A4C1ZJ50</accession>
<evidence type="ECO:0000313" key="3">
    <source>
        <dbReference type="Proteomes" id="UP000299102"/>
    </source>
</evidence>
<dbReference type="EMBL" id="BGZK01001825">
    <property type="protein sequence ID" value="GBP86929.1"/>
    <property type="molecule type" value="Genomic_DNA"/>
</dbReference>
<organism evidence="2 3">
    <name type="scientific">Eumeta variegata</name>
    <name type="common">Bagworm moth</name>
    <name type="synonym">Eumeta japonica</name>
    <dbReference type="NCBI Taxonomy" id="151549"/>
    <lineage>
        <taxon>Eukaryota</taxon>
        <taxon>Metazoa</taxon>
        <taxon>Ecdysozoa</taxon>
        <taxon>Arthropoda</taxon>
        <taxon>Hexapoda</taxon>
        <taxon>Insecta</taxon>
        <taxon>Pterygota</taxon>
        <taxon>Neoptera</taxon>
        <taxon>Endopterygota</taxon>
        <taxon>Lepidoptera</taxon>
        <taxon>Glossata</taxon>
        <taxon>Ditrysia</taxon>
        <taxon>Tineoidea</taxon>
        <taxon>Psychidae</taxon>
        <taxon>Oiketicinae</taxon>
        <taxon>Eumeta</taxon>
    </lineage>
</organism>
<comment type="caution">
    <text evidence="2">The sequence shown here is derived from an EMBL/GenBank/DDBJ whole genome shotgun (WGS) entry which is preliminary data.</text>
</comment>
<keyword evidence="3" id="KW-1185">Reference proteome</keyword>